<dbReference type="CDD" id="cd06223">
    <property type="entry name" value="PRTases_typeI"/>
    <property type="match status" value="1"/>
</dbReference>
<reference evidence="4" key="1">
    <citation type="submission" date="2015-07" db="EMBL/GenBank/DDBJ databases">
        <title>Fjat-14235 jcm11544.</title>
        <authorList>
            <person name="Liu B."/>
            <person name="Wang J."/>
            <person name="Zhu Y."/>
            <person name="Liu G."/>
            <person name="Chen Q."/>
            <person name="Chen Z."/>
            <person name="Lan J."/>
            <person name="Che J."/>
            <person name="Ge C."/>
            <person name="Shi H."/>
            <person name="Pan Z."/>
            <person name="Liu X."/>
        </authorList>
    </citation>
    <scope>NUCLEOTIDE SEQUENCE [LARGE SCALE GENOMIC DNA]</scope>
    <source>
        <strain evidence="4">JCM 11544</strain>
    </source>
</reference>
<dbReference type="Pfam" id="PF00156">
    <property type="entry name" value="Pribosyltran"/>
    <property type="match status" value="1"/>
</dbReference>
<dbReference type="SUPFAM" id="SSF53271">
    <property type="entry name" value="PRTase-like"/>
    <property type="match status" value="1"/>
</dbReference>
<comment type="caution">
    <text evidence="3">The sequence shown here is derived from an EMBL/GenBank/DDBJ whole genome shotgun (WGS) entry which is preliminary data.</text>
</comment>
<keyword evidence="4" id="KW-1185">Reference proteome</keyword>
<sequence>MPRDCLYCGEVLDEKMNWGALFQRDTRLLCDECDRGLVRIEGGCPGCSRPGAEGSLCRDCLEWNGNPEWNGVLERNASLFQYNEFMKEVLARYKYRGDYVLAKALASFMQTAIPKADLFLPIPLSPERLYERGFNQSKALLTEAGYPCHELLMRAHTEKQSKKTRRERMTGAQVFRLPDKDLSGKNILLIDDIYTTGTTVRQAAILLKKAGAREVSSFTIARG</sequence>
<dbReference type="PANTHER" id="PTHR47505">
    <property type="entry name" value="DNA UTILIZATION PROTEIN YHGH"/>
    <property type="match status" value="1"/>
</dbReference>
<dbReference type="STRING" id="189381.GCA_900166615_02016"/>
<dbReference type="InterPro" id="IPR000836">
    <property type="entry name" value="PRTase_dom"/>
</dbReference>
<comment type="similarity">
    <text evidence="1">Belongs to the ComF/GntX family.</text>
</comment>
<gene>
    <name evidence="3" type="ORF">AF331_15790</name>
</gene>
<protein>
    <recommendedName>
        <fullName evidence="2">Phosphoribosyltransferase domain-containing protein</fullName>
    </recommendedName>
</protein>
<dbReference type="InterPro" id="IPR029057">
    <property type="entry name" value="PRTase-like"/>
</dbReference>
<dbReference type="EMBL" id="LGUE01000005">
    <property type="protein sequence ID" value="KON83638.1"/>
    <property type="molecule type" value="Genomic_DNA"/>
</dbReference>
<dbReference type="PANTHER" id="PTHR47505:SF1">
    <property type="entry name" value="DNA UTILIZATION PROTEIN YHGH"/>
    <property type="match status" value="1"/>
</dbReference>
<dbReference type="InterPro" id="IPR051910">
    <property type="entry name" value="ComF/GntX_DNA_util-trans"/>
</dbReference>
<dbReference type="OrthoDB" id="9779910at2"/>
<dbReference type="AlphaFoldDB" id="A0A0M0G1I8"/>
<accession>A0A0M0G1I8</accession>
<evidence type="ECO:0000256" key="1">
    <source>
        <dbReference type="ARBA" id="ARBA00008007"/>
    </source>
</evidence>
<feature type="domain" description="Phosphoribosyltransferase" evidence="2">
    <location>
        <begin position="177"/>
        <end position="221"/>
    </location>
</feature>
<proteinExistence type="inferred from homology"/>
<dbReference type="Proteomes" id="UP000037405">
    <property type="component" value="Unassembled WGS sequence"/>
</dbReference>
<dbReference type="RefSeq" id="WP_053429061.1">
    <property type="nucleotide sequence ID" value="NZ_JAUKEH010000004.1"/>
</dbReference>
<name>A0A0M0G1I8_9BACI</name>
<evidence type="ECO:0000259" key="2">
    <source>
        <dbReference type="Pfam" id="PF00156"/>
    </source>
</evidence>
<dbReference type="PATRIC" id="fig|189381.12.peg.4145"/>
<evidence type="ECO:0000313" key="4">
    <source>
        <dbReference type="Proteomes" id="UP000037405"/>
    </source>
</evidence>
<evidence type="ECO:0000313" key="3">
    <source>
        <dbReference type="EMBL" id="KON83638.1"/>
    </source>
</evidence>
<dbReference type="Gene3D" id="3.40.50.2020">
    <property type="match status" value="1"/>
</dbReference>
<organism evidence="3 4">
    <name type="scientific">Rossellomorea marisflavi</name>
    <dbReference type="NCBI Taxonomy" id="189381"/>
    <lineage>
        <taxon>Bacteria</taxon>
        <taxon>Bacillati</taxon>
        <taxon>Bacillota</taxon>
        <taxon>Bacilli</taxon>
        <taxon>Bacillales</taxon>
        <taxon>Bacillaceae</taxon>
        <taxon>Rossellomorea</taxon>
    </lineage>
</organism>